<dbReference type="GeneID" id="54490574"/>
<dbReference type="Gene3D" id="3.40.50.1820">
    <property type="entry name" value="alpha/beta hydrolase"/>
    <property type="match status" value="1"/>
</dbReference>
<name>A0A6A6W4L7_9PEZI</name>
<proteinExistence type="predicted"/>
<protein>
    <recommendedName>
        <fullName evidence="1">AB hydrolase-1 domain-containing protein</fullName>
    </recommendedName>
</protein>
<dbReference type="EMBL" id="ML996575">
    <property type="protein sequence ID" value="KAF2756507.1"/>
    <property type="molecule type" value="Genomic_DNA"/>
</dbReference>
<reference evidence="2" key="1">
    <citation type="journal article" date="2020" name="Stud. Mycol.">
        <title>101 Dothideomycetes genomes: a test case for predicting lifestyles and emergence of pathogens.</title>
        <authorList>
            <person name="Haridas S."/>
            <person name="Albert R."/>
            <person name="Binder M."/>
            <person name="Bloem J."/>
            <person name="Labutti K."/>
            <person name="Salamov A."/>
            <person name="Andreopoulos B."/>
            <person name="Baker S."/>
            <person name="Barry K."/>
            <person name="Bills G."/>
            <person name="Bluhm B."/>
            <person name="Cannon C."/>
            <person name="Castanera R."/>
            <person name="Culley D."/>
            <person name="Daum C."/>
            <person name="Ezra D."/>
            <person name="Gonzalez J."/>
            <person name="Henrissat B."/>
            <person name="Kuo A."/>
            <person name="Liang C."/>
            <person name="Lipzen A."/>
            <person name="Lutzoni F."/>
            <person name="Magnuson J."/>
            <person name="Mondo S."/>
            <person name="Nolan M."/>
            <person name="Ohm R."/>
            <person name="Pangilinan J."/>
            <person name="Park H.-J."/>
            <person name="Ramirez L."/>
            <person name="Alfaro M."/>
            <person name="Sun H."/>
            <person name="Tritt A."/>
            <person name="Yoshinaga Y."/>
            <person name="Zwiers L.-H."/>
            <person name="Turgeon B."/>
            <person name="Goodwin S."/>
            <person name="Spatafora J."/>
            <person name="Crous P."/>
            <person name="Grigoriev I."/>
        </authorList>
    </citation>
    <scope>NUCLEOTIDE SEQUENCE</scope>
    <source>
        <strain evidence="2">CBS 121739</strain>
    </source>
</reference>
<dbReference type="Proteomes" id="UP000799437">
    <property type="component" value="Unassembled WGS sequence"/>
</dbReference>
<feature type="domain" description="AB hydrolase-1" evidence="1">
    <location>
        <begin position="64"/>
        <end position="249"/>
    </location>
</feature>
<dbReference type="RefSeq" id="XP_033598958.1">
    <property type="nucleotide sequence ID" value="XM_033749520.1"/>
</dbReference>
<sequence>MSAHLFDVKEHKVAGCHIREYPGSTVDQEDVLYLHVKQYVPHEAQTPRSPTTNPARDAVTFIAAHAGGMPKEVYEPLWDEMLLRSKEHGFAIRGIWIADVSNHGMSGVLNEGKNSTDYSWMDHVRDLLLVVNEFRHEMPRPLVGIGHSFGGNQIVNLALIHPRLFTTLLLLDPVLQHRQPYMGFACTPPGVTNWALHKPDLFPSRSAAIATLSTQPPFTRLDPRVLTLYLAHALRPLPTPLYPSIPAALASLGLADTHYSPHDPPVTYTTTRTSELLTLNRQNFAAAKGRWNRTTHPDLDLLSNGWAGSPDRITHPDPDTPPPIFPMYRPEAGLTHARLPQLRPSAFFLLGRRTWLALDELRAGIASCGTGVGGSGGVGAGRVESVVLEGQGHFFPLEVVGECAGRCAGWVGREMERWRGEERAWVEGRKGVDHGRLEGEWFEVIRPPGSFGRGAKGGAKM</sequence>
<accession>A0A6A6W4L7</accession>
<dbReference type="AlphaFoldDB" id="A0A6A6W4L7"/>
<dbReference type="OrthoDB" id="94039at2759"/>
<dbReference type="InterPro" id="IPR000073">
    <property type="entry name" value="AB_hydrolase_1"/>
</dbReference>
<dbReference type="InterPro" id="IPR029058">
    <property type="entry name" value="AB_hydrolase_fold"/>
</dbReference>
<dbReference type="SUPFAM" id="SSF53474">
    <property type="entry name" value="alpha/beta-Hydrolases"/>
    <property type="match status" value="1"/>
</dbReference>
<gene>
    <name evidence="2" type="ORF">EJ05DRAFT_539457</name>
</gene>
<evidence type="ECO:0000313" key="2">
    <source>
        <dbReference type="EMBL" id="KAF2756507.1"/>
    </source>
</evidence>
<evidence type="ECO:0000259" key="1">
    <source>
        <dbReference type="Pfam" id="PF12697"/>
    </source>
</evidence>
<dbReference type="Pfam" id="PF12697">
    <property type="entry name" value="Abhydrolase_6"/>
    <property type="match status" value="1"/>
</dbReference>
<keyword evidence="3" id="KW-1185">Reference proteome</keyword>
<evidence type="ECO:0000313" key="3">
    <source>
        <dbReference type="Proteomes" id="UP000799437"/>
    </source>
</evidence>
<organism evidence="2 3">
    <name type="scientific">Pseudovirgaria hyperparasitica</name>
    <dbReference type="NCBI Taxonomy" id="470096"/>
    <lineage>
        <taxon>Eukaryota</taxon>
        <taxon>Fungi</taxon>
        <taxon>Dikarya</taxon>
        <taxon>Ascomycota</taxon>
        <taxon>Pezizomycotina</taxon>
        <taxon>Dothideomycetes</taxon>
        <taxon>Dothideomycetes incertae sedis</taxon>
        <taxon>Acrospermales</taxon>
        <taxon>Acrospermaceae</taxon>
        <taxon>Pseudovirgaria</taxon>
    </lineage>
</organism>